<organism evidence="1 2">
    <name type="scientific">Paenibacillus mesotrionivorans</name>
    <dbReference type="NCBI Taxonomy" id="3160968"/>
    <lineage>
        <taxon>Bacteria</taxon>
        <taxon>Bacillati</taxon>
        <taxon>Bacillota</taxon>
        <taxon>Bacilli</taxon>
        <taxon>Bacillales</taxon>
        <taxon>Paenibacillaceae</taxon>
        <taxon>Paenibacillus</taxon>
    </lineage>
</organism>
<reference evidence="1" key="1">
    <citation type="submission" date="2024-12" db="EMBL/GenBank/DDBJ databases">
        <authorList>
            <person name="Wu N."/>
        </authorList>
    </citation>
    <scope>NUCLEOTIDE SEQUENCE</scope>
    <source>
        <strain evidence="1">P15</strain>
    </source>
</reference>
<evidence type="ECO:0000313" key="2">
    <source>
        <dbReference type="Proteomes" id="UP001631969"/>
    </source>
</evidence>
<accession>A0ACC7P9F8</accession>
<proteinExistence type="predicted"/>
<dbReference type="EMBL" id="JBJURJ010000027">
    <property type="protein sequence ID" value="MFM9332219.1"/>
    <property type="molecule type" value="Genomic_DNA"/>
</dbReference>
<evidence type="ECO:0000313" key="1">
    <source>
        <dbReference type="EMBL" id="MFM9332219.1"/>
    </source>
</evidence>
<keyword evidence="2" id="KW-1185">Reference proteome</keyword>
<gene>
    <name evidence="1" type="ORF">ACI1P1_28390</name>
</gene>
<comment type="caution">
    <text evidence="1">The sequence shown here is derived from an EMBL/GenBank/DDBJ whole genome shotgun (WGS) entry which is preliminary data.</text>
</comment>
<name>A0ACC7P9F8_9BACL</name>
<protein>
    <submittedName>
        <fullName evidence="1">Response regulator</fullName>
    </submittedName>
</protein>
<sequence>MRLKALLVDDEAKILENLRQVLPWREMDIEVAGTAGNGLQALEQVKLLHPDLILCDIRMPVMDGIAFLEALAGTDCRAEVVMLTGYQDFEYARSVIRLGVKDYILKPFDYDELTRVIGKLADSIRRDRMERTSEEQMFGQAMELAYEKLLYDMIMDYGAVIPHDMVGDDLEGLERVRYFMLLADIHEYARQYRLASEQNRKLWNFAIRNVLKDTLAMKGCRHAVLQTREGEWCILVERRLGDGEISEAEGRRLAEELQESVRTHVKIELAFGICLATLGMEELPRAFRSLQRSVHLAEEQDCSVVVYRLGEGSETRRSALWENIAELVSALKICDRVQVREKLVCVNQQLGALSGQSLAHAEKLAYFIVLHLLREMRGLDVLSASQEHEIWTLMEQADRVKDLLEVVERIVDESLSTAMSKKSGDMLMHAAKDYIHRNLSRDIGVDEVAGALGISSSYFSLLFKQRYGVTFVEYVTTERVEMAKSLLVLTDKSVTEICRAVGYSERRYFNKVFQKLTGELPSEYREARKAVGQESSSRNM</sequence>
<dbReference type="Proteomes" id="UP001631969">
    <property type="component" value="Unassembled WGS sequence"/>
</dbReference>